<dbReference type="InterPro" id="IPR021896">
    <property type="entry name" value="THAP9-like_HTH"/>
</dbReference>
<dbReference type="InterPro" id="IPR048365">
    <property type="entry name" value="TNP-like_RNaseH_N"/>
</dbReference>
<sequence length="654" mass="75506">MKEKKRTSPFPSHLKNFARSLHFHSPAAYEMVRRSFLKCLPCVETLNSWNCSKNYKPGISEEIIEHVSQIVQNELKNGKKCVFNLTFDEMYIKKFAFYCKISHKWKGLVDLGGQLKECDEKGNNKKASKSLVFMLVNINGNFKTPVAYYLSDSLTGDNKSILLKDLLIKLHEKKIDVVSVTFDGDESNEKACKLLNANFDVSNEKTFKPFFPHPTTHKPVYVFFDACHMLKLVRNYFAQKGPIIYNGKEYIDWNFIRKINDIQYEEEMHCACKIRNRHVNFYNEKMKVFLAAQVLSSSTSFALQFLEHDINNVNFKGASSTAKFCKVFNDIFDVLNAKNKFCKSPGKNGITEKMLPELKQKIDEWIDYIKKLEVNVTIKPRNSNKQKENINDKCNIINIVRKPVITATTVKTGFVGFIICLTNLYSLCESFFKERIVDYVLSYKLSQDHVEMFFALIRRMNGFSNNPTTVQFESAYKKLLLNNMNVTVPTTANCTPQDETFIISHINDASMLLQTNVEKQNKNTVQSSKENQKKKRIRAPRPSKMSSFPINEFLHSNYSVLELDYSKKDAWIDSEYLDEVIKHTAGAVVHSIRKKIHCTKCLDMLYSKPSNKSKLTTLKNRGGLTFASDDVNFICHYGEKIFKTVQTRIIDTKH</sequence>
<dbReference type="Pfam" id="PF12017">
    <property type="entry name" value="Tnp_P_element"/>
    <property type="match status" value="1"/>
</dbReference>
<proteinExistence type="predicted"/>
<dbReference type="EMBL" id="KQ982611">
    <property type="protein sequence ID" value="KYQ53905.1"/>
    <property type="molecule type" value="Genomic_DNA"/>
</dbReference>
<dbReference type="Pfam" id="PF21789">
    <property type="entry name" value="TNP-like_RNaseH_C"/>
    <property type="match status" value="1"/>
</dbReference>
<dbReference type="STRING" id="64791.A0A151X0Y2"/>
<evidence type="ECO:0000259" key="2">
    <source>
        <dbReference type="Pfam" id="PF12017"/>
    </source>
</evidence>
<feature type="compositionally biased region" description="Polar residues" evidence="1">
    <location>
        <begin position="520"/>
        <end position="529"/>
    </location>
</feature>
<reference evidence="6 7" key="1">
    <citation type="submission" date="2015-09" db="EMBL/GenBank/DDBJ databases">
        <title>Trachymyrmex zeteki WGS genome.</title>
        <authorList>
            <person name="Nygaard S."/>
            <person name="Hu H."/>
            <person name="Boomsma J."/>
            <person name="Zhang G."/>
        </authorList>
    </citation>
    <scope>NUCLEOTIDE SEQUENCE [LARGE SCALE GENOMIC DNA]</scope>
    <source>
        <strain evidence="6">Tzet28-1</strain>
        <tissue evidence="6">Whole body</tissue>
    </source>
</reference>
<evidence type="ECO:0000259" key="5">
    <source>
        <dbReference type="Pfam" id="PF21789"/>
    </source>
</evidence>
<evidence type="ECO:0000259" key="3">
    <source>
        <dbReference type="Pfam" id="PF21787"/>
    </source>
</evidence>
<dbReference type="Pfam" id="PF21787">
    <property type="entry name" value="TNP-like_RNaseH_N"/>
    <property type="match status" value="1"/>
</dbReference>
<feature type="domain" description="THAP9-like helix-turn-helix" evidence="2">
    <location>
        <begin position="4"/>
        <end position="49"/>
    </location>
</feature>
<feature type="region of interest" description="Disordered" evidence="1">
    <location>
        <begin position="520"/>
        <end position="544"/>
    </location>
</feature>
<dbReference type="AlphaFoldDB" id="A0A151X0Y2"/>
<evidence type="ECO:0000313" key="6">
    <source>
        <dbReference type="EMBL" id="KYQ53905.1"/>
    </source>
</evidence>
<evidence type="ECO:0000256" key="1">
    <source>
        <dbReference type="SAM" id="MobiDB-lite"/>
    </source>
</evidence>
<dbReference type="PANTHER" id="PTHR47577:SF2">
    <property type="entry name" value="THAP DOMAIN CONTAINING 9"/>
    <property type="match status" value="1"/>
</dbReference>
<name>A0A151X0Y2_9HYME</name>
<evidence type="ECO:0000259" key="4">
    <source>
        <dbReference type="Pfam" id="PF21788"/>
    </source>
</evidence>
<dbReference type="InterPro" id="IPR048366">
    <property type="entry name" value="TNP-like_GBD"/>
</dbReference>
<dbReference type="InterPro" id="IPR048367">
    <property type="entry name" value="TNP-like_RNaseH_C"/>
</dbReference>
<gene>
    <name evidence="6" type="ORF">ALC60_07198</name>
</gene>
<organism evidence="6 7">
    <name type="scientific">Mycetomoellerius zeteki</name>
    <dbReference type="NCBI Taxonomy" id="64791"/>
    <lineage>
        <taxon>Eukaryota</taxon>
        <taxon>Metazoa</taxon>
        <taxon>Ecdysozoa</taxon>
        <taxon>Arthropoda</taxon>
        <taxon>Hexapoda</taxon>
        <taxon>Insecta</taxon>
        <taxon>Pterygota</taxon>
        <taxon>Neoptera</taxon>
        <taxon>Endopterygota</taxon>
        <taxon>Hymenoptera</taxon>
        <taxon>Apocrita</taxon>
        <taxon>Aculeata</taxon>
        <taxon>Formicoidea</taxon>
        <taxon>Formicidae</taxon>
        <taxon>Myrmicinae</taxon>
        <taxon>Mycetomoellerius</taxon>
    </lineage>
</organism>
<dbReference type="Proteomes" id="UP000075809">
    <property type="component" value="Unassembled WGS sequence"/>
</dbReference>
<dbReference type="Pfam" id="PF21788">
    <property type="entry name" value="TNP-like_GBD"/>
    <property type="match status" value="1"/>
</dbReference>
<accession>A0A151X0Y2</accession>
<keyword evidence="7" id="KW-1185">Reference proteome</keyword>
<evidence type="ECO:0000313" key="7">
    <source>
        <dbReference type="Proteomes" id="UP000075809"/>
    </source>
</evidence>
<feature type="domain" description="Transposable element P transposase-like RNase H" evidence="3">
    <location>
        <begin position="56"/>
        <end position="195"/>
    </location>
</feature>
<feature type="compositionally biased region" description="Basic residues" evidence="1">
    <location>
        <begin position="532"/>
        <end position="541"/>
    </location>
</feature>
<feature type="domain" description="Transposable element P transposase-like GTP-binding insertion" evidence="4">
    <location>
        <begin position="227"/>
        <end position="344"/>
    </location>
</feature>
<feature type="domain" description="Transposable element P transposase-like RNase H C-terminal" evidence="5">
    <location>
        <begin position="443"/>
        <end position="477"/>
    </location>
</feature>
<dbReference type="PANTHER" id="PTHR47577">
    <property type="entry name" value="THAP DOMAIN-CONTAINING PROTEIN 6"/>
    <property type="match status" value="1"/>
</dbReference>
<protein>
    <submittedName>
        <fullName evidence="6">THAP domain-containing protein 9</fullName>
    </submittedName>
</protein>